<reference evidence="2 3" key="1">
    <citation type="submission" date="2016-06" db="EMBL/GenBank/DDBJ databases">
        <title>The Draft Genome Sequence and Annotation of the Desert Woodrat Neotoma lepida.</title>
        <authorList>
            <person name="Campbell M."/>
            <person name="Oakeson K.F."/>
            <person name="Yandell M."/>
            <person name="Halpert J.R."/>
            <person name="Dearing D."/>
        </authorList>
    </citation>
    <scope>NUCLEOTIDE SEQUENCE [LARGE SCALE GENOMIC DNA]</scope>
    <source>
        <strain evidence="2">417</strain>
        <tissue evidence="2">Liver</tissue>
    </source>
</reference>
<evidence type="ECO:0000313" key="2">
    <source>
        <dbReference type="EMBL" id="OBS77232.1"/>
    </source>
</evidence>
<sequence>MAKGQHVGPVCRARTRVPVPREMQRQSLSLRLHSAGHSDAADKAEENQGGMNKQATAELCVEPGI</sequence>
<gene>
    <name evidence="2" type="ORF">A6R68_16339</name>
</gene>
<evidence type="ECO:0000256" key="1">
    <source>
        <dbReference type="SAM" id="MobiDB-lite"/>
    </source>
</evidence>
<protein>
    <submittedName>
        <fullName evidence="2">Uncharacterized protein</fullName>
    </submittedName>
</protein>
<name>A0A1A6HHW2_NEOLE</name>
<comment type="caution">
    <text evidence="2">The sequence shown here is derived from an EMBL/GenBank/DDBJ whole genome shotgun (WGS) entry which is preliminary data.</text>
</comment>
<keyword evidence="3" id="KW-1185">Reference proteome</keyword>
<dbReference type="EMBL" id="LZPO01034124">
    <property type="protein sequence ID" value="OBS77232.1"/>
    <property type="molecule type" value="Genomic_DNA"/>
</dbReference>
<proteinExistence type="predicted"/>
<organism evidence="2 3">
    <name type="scientific">Neotoma lepida</name>
    <name type="common">Desert woodrat</name>
    <dbReference type="NCBI Taxonomy" id="56216"/>
    <lineage>
        <taxon>Eukaryota</taxon>
        <taxon>Metazoa</taxon>
        <taxon>Chordata</taxon>
        <taxon>Craniata</taxon>
        <taxon>Vertebrata</taxon>
        <taxon>Euteleostomi</taxon>
        <taxon>Mammalia</taxon>
        <taxon>Eutheria</taxon>
        <taxon>Euarchontoglires</taxon>
        <taxon>Glires</taxon>
        <taxon>Rodentia</taxon>
        <taxon>Myomorpha</taxon>
        <taxon>Muroidea</taxon>
        <taxon>Cricetidae</taxon>
        <taxon>Neotominae</taxon>
        <taxon>Neotoma</taxon>
    </lineage>
</organism>
<evidence type="ECO:0000313" key="3">
    <source>
        <dbReference type="Proteomes" id="UP000092124"/>
    </source>
</evidence>
<accession>A0A1A6HHW2</accession>
<dbReference type="AlphaFoldDB" id="A0A1A6HHW2"/>
<feature type="region of interest" description="Disordered" evidence="1">
    <location>
        <begin position="35"/>
        <end position="56"/>
    </location>
</feature>
<dbReference type="Proteomes" id="UP000092124">
    <property type="component" value="Unassembled WGS sequence"/>
</dbReference>